<reference evidence="2 3" key="1">
    <citation type="submission" date="2024-02" db="EMBL/GenBank/DDBJ databases">
        <title>De novo assembly and annotation of 12 fungi associated with fruit tree decline syndrome in Ontario, Canada.</title>
        <authorList>
            <person name="Sulman M."/>
            <person name="Ellouze W."/>
            <person name="Ilyukhin E."/>
        </authorList>
    </citation>
    <scope>NUCLEOTIDE SEQUENCE [LARGE SCALE GENOMIC DNA]</scope>
    <source>
        <strain evidence="2 3">M11/M66-122</strain>
    </source>
</reference>
<feature type="region of interest" description="Disordered" evidence="1">
    <location>
        <begin position="1"/>
        <end position="145"/>
    </location>
</feature>
<feature type="compositionally biased region" description="Polar residues" evidence="1">
    <location>
        <begin position="210"/>
        <end position="221"/>
    </location>
</feature>
<gene>
    <name evidence="2" type="ORF">SLS62_007547</name>
</gene>
<feature type="compositionally biased region" description="Basic and acidic residues" evidence="1">
    <location>
        <begin position="29"/>
        <end position="38"/>
    </location>
</feature>
<feature type="region of interest" description="Disordered" evidence="1">
    <location>
        <begin position="209"/>
        <end position="279"/>
    </location>
</feature>
<dbReference type="EMBL" id="JAKJXP020000063">
    <property type="protein sequence ID" value="KAK7750468.1"/>
    <property type="molecule type" value="Genomic_DNA"/>
</dbReference>
<feature type="region of interest" description="Disordered" evidence="1">
    <location>
        <begin position="469"/>
        <end position="646"/>
    </location>
</feature>
<keyword evidence="3" id="KW-1185">Reference proteome</keyword>
<organism evidence="2 3">
    <name type="scientific">Diatrype stigma</name>
    <dbReference type="NCBI Taxonomy" id="117547"/>
    <lineage>
        <taxon>Eukaryota</taxon>
        <taxon>Fungi</taxon>
        <taxon>Dikarya</taxon>
        <taxon>Ascomycota</taxon>
        <taxon>Pezizomycotina</taxon>
        <taxon>Sordariomycetes</taxon>
        <taxon>Xylariomycetidae</taxon>
        <taxon>Xylariales</taxon>
        <taxon>Diatrypaceae</taxon>
        <taxon>Diatrype</taxon>
    </lineage>
</organism>
<feature type="compositionally biased region" description="Basic and acidic residues" evidence="1">
    <location>
        <begin position="517"/>
        <end position="615"/>
    </location>
</feature>
<name>A0AAN9YM67_9PEZI</name>
<dbReference type="InterPro" id="IPR021109">
    <property type="entry name" value="Peptidase_aspartic_dom_sf"/>
</dbReference>
<accession>A0AAN9YM67</accession>
<feature type="compositionally biased region" description="Polar residues" evidence="1">
    <location>
        <begin position="727"/>
        <end position="745"/>
    </location>
</feature>
<feature type="compositionally biased region" description="Basic and acidic residues" evidence="1">
    <location>
        <begin position="100"/>
        <end position="118"/>
    </location>
</feature>
<feature type="compositionally biased region" description="Polar residues" evidence="1">
    <location>
        <begin position="471"/>
        <end position="483"/>
    </location>
</feature>
<evidence type="ECO:0000256" key="1">
    <source>
        <dbReference type="SAM" id="MobiDB-lite"/>
    </source>
</evidence>
<feature type="region of interest" description="Disordered" evidence="1">
    <location>
        <begin position="727"/>
        <end position="771"/>
    </location>
</feature>
<sequence length="1223" mass="137118">MASGDPSYPFLPGSQPIPGEFEESTIINQRHDEKEEQAKIAAQAKETTKNPVHKSHKRGPIGQPTGNIDFFPEAYSHPGLGNSSLSWRKPANNMAGNQSQERRSLDEASRPRTSHDSARATTTGTRDESRTASAAPRDSYDELDINKLDGSTRSVQAVYRQVISDSRITARLGARVGDLQDSVTQLSNQFANFTTNMGRQIQENVREAMGQSNNQTRTPVTETHIGNDHNSHQRGSRSPDRRDDFSDTHHYPASQNQSSSGHKLKKNDIGIFDPHEPDPEGIGLIPTKTPIIFTDAYAFRDRINSFLEDRASRADYERQLLTLFQTLLAGPAVVWWNSELQEFNRTQLRATGIQAMLSALINRFRPDAAMATAQFSSSYFVLRDLAENENALQTYVMKKLRWARAMGTLADNNVNWYGVMMQVWSHTDLAVKQYLRQPLQHETLEMYMLQVEQSKATLLALASQKYPAQARSGNSKVSYHGNAQSSSRSSKQSRGRDYDEYPREPRNRNYQRNRSRPRYDYQKENEHTEYLDTYRPRYGDRRNDDRRDNRRDDRRGNYRDDKRGDQRDNQREENRPADKRDGQNERRGRRDDGRDRRGGGQGYREKVYKGRDGVHWADQGGDSEDQSGSAKDVDSSDESSQDSEDDEKLYMVLEKSLTCHQCLRTFPTAIQRRRHLKKCVMPKAVVSESIQDPSPASATRRTCGICHDVFPSRNKLFKHLQQSCEPSAASQAQDEQTEQAFQAQSADPPIESKPPTVKTAPPLGPNDGSVLSSYTHARAKARATPKGPDFEVCMDLGAGRTFIKRSILLTLDHSIEARPGKVQGIGKKKMEEWATFKFYLPGKGKNGEDVITEFEKQGWVLDGEEHPDMLVGNDFMHPYGASIDLTEGYMTFAALDNFQIDVDVQLRSRAVVRKVTNHRKVTLAAGQRAYIPVNYKALPNDRSFSFIASHPQALGAVIDAKTPQVVVVQNTSSHSITIPKNARMGTIQDSTDSGYFVASWAGGMKALALAALATGAAVNTPTATAQDPHTYGVVNDMTPMNVEFNLTPAMTAVATDTVPHNIDDLTELSHAQSETAYAGDGPNSSTPVTDAVFNTIVTSGAYDEVQSPLAKPEPDKPRIPAVHSTLGIKKPINMPERVTSEGVHIYNEDQSFAAHLEKIVHEYPELWVDKGPVDVPLEEQMKVPLVDNWQNHNLQARSYPLGRKDMEFLNQKFDHLHGQGRQE</sequence>
<dbReference type="AlphaFoldDB" id="A0AAN9YM67"/>
<proteinExistence type="predicted"/>
<evidence type="ECO:0000313" key="2">
    <source>
        <dbReference type="EMBL" id="KAK7750468.1"/>
    </source>
</evidence>
<protein>
    <submittedName>
        <fullName evidence="2">Uncharacterized protein</fullName>
    </submittedName>
</protein>
<feature type="compositionally biased region" description="Basic and acidic residues" evidence="1">
    <location>
        <begin position="225"/>
        <end position="250"/>
    </location>
</feature>
<dbReference type="Gene3D" id="2.40.70.10">
    <property type="entry name" value="Acid Proteases"/>
    <property type="match status" value="1"/>
</dbReference>
<feature type="compositionally biased region" description="Basic and acidic residues" evidence="1">
    <location>
        <begin position="494"/>
        <end position="507"/>
    </location>
</feature>
<feature type="compositionally biased region" description="Acidic residues" evidence="1">
    <location>
        <begin position="635"/>
        <end position="646"/>
    </location>
</feature>
<evidence type="ECO:0000313" key="3">
    <source>
        <dbReference type="Proteomes" id="UP001320420"/>
    </source>
</evidence>
<comment type="caution">
    <text evidence="2">The sequence shown here is derived from an EMBL/GenBank/DDBJ whole genome shotgun (WGS) entry which is preliminary data.</text>
</comment>
<dbReference type="Proteomes" id="UP001320420">
    <property type="component" value="Unassembled WGS sequence"/>
</dbReference>